<keyword evidence="3" id="KW-1185">Reference proteome</keyword>
<organism evidence="2 3">
    <name type="scientific">Trifolium medium</name>
    <dbReference type="NCBI Taxonomy" id="97028"/>
    <lineage>
        <taxon>Eukaryota</taxon>
        <taxon>Viridiplantae</taxon>
        <taxon>Streptophyta</taxon>
        <taxon>Embryophyta</taxon>
        <taxon>Tracheophyta</taxon>
        <taxon>Spermatophyta</taxon>
        <taxon>Magnoliopsida</taxon>
        <taxon>eudicotyledons</taxon>
        <taxon>Gunneridae</taxon>
        <taxon>Pentapetalae</taxon>
        <taxon>rosids</taxon>
        <taxon>fabids</taxon>
        <taxon>Fabales</taxon>
        <taxon>Fabaceae</taxon>
        <taxon>Papilionoideae</taxon>
        <taxon>50 kb inversion clade</taxon>
        <taxon>NPAAA clade</taxon>
        <taxon>Hologalegina</taxon>
        <taxon>IRL clade</taxon>
        <taxon>Trifolieae</taxon>
        <taxon>Trifolium</taxon>
    </lineage>
</organism>
<sequence>MLAEFFSLSQVTIIILIQLDLKYADETNALQPPHEYVPWVVVNGEPLYE</sequence>
<keyword evidence="1" id="KW-0732">Signal</keyword>
<name>A0A392QJF2_9FABA</name>
<protein>
    <submittedName>
        <fullName evidence="2">Gamma-interferon-inducible lysosomal thiol reductase-like</fullName>
    </submittedName>
</protein>
<dbReference type="AlphaFoldDB" id="A0A392QJF2"/>
<feature type="signal peptide" evidence="1">
    <location>
        <begin position="1"/>
        <end position="24"/>
    </location>
</feature>
<dbReference type="EMBL" id="LXQA010139250">
    <property type="protein sequence ID" value="MCI24037.1"/>
    <property type="molecule type" value="Genomic_DNA"/>
</dbReference>
<dbReference type="Proteomes" id="UP000265520">
    <property type="component" value="Unassembled WGS sequence"/>
</dbReference>
<evidence type="ECO:0000313" key="2">
    <source>
        <dbReference type="EMBL" id="MCI24037.1"/>
    </source>
</evidence>
<accession>A0A392QJF2</accession>
<evidence type="ECO:0000313" key="3">
    <source>
        <dbReference type="Proteomes" id="UP000265520"/>
    </source>
</evidence>
<comment type="caution">
    <text evidence="2">The sequence shown here is derived from an EMBL/GenBank/DDBJ whole genome shotgun (WGS) entry which is preliminary data.</text>
</comment>
<feature type="chain" id="PRO_5017290816" evidence="1">
    <location>
        <begin position="25"/>
        <end position="49"/>
    </location>
</feature>
<feature type="non-terminal residue" evidence="2">
    <location>
        <position position="49"/>
    </location>
</feature>
<evidence type="ECO:0000256" key="1">
    <source>
        <dbReference type="SAM" id="SignalP"/>
    </source>
</evidence>
<reference evidence="2 3" key="1">
    <citation type="journal article" date="2018" name="Front. Plant Sci.">
        <title>Red Clover (Trifolium pratense) and Zigzag Clover (T. medium) - A Picture of Genomic Similarities and Differences.</title>
        <authorList>
            <person name="Dluhosova J."/>
            <person name="Istvanek J."/>
            <person name="Nedelnik J."/>
            <person name="Repkova J."/>
        </authorList>
    </citation>
    <scope>NUCLEOTIDE SEQUENCE [LARGE SCALE GENOMIC DNA]</scope>
    <source>
        <strain evidence="3">cv. 10/8</strain>
        <tissue evidence="2">Leaf</tissue>
    </source>
</reference>
<proteinExistence type="predicted"/>